<evidence type="ECO:0000256" key="3">
    <source>
        <dbReference type="ARBA" id="ARBA00023125"/>
    </source>
</evidence>
<dbReference type="GO" id="GO:0005634">
    <property type="term" value="C:nucleus"/>
    <property type="evidence" value="ECO:0007669"/>
    <property type="project" value="UniProtKB-SubCell"/>
</dbReference>
<dbReference type="InterPro" id="IPR044822">
    <property type="entry name" value="Myb_DNA-bind_4"/>
</dbReference>
<feature type="coiled-coil region" evidence="6">
    <location>
        <begin position="270"/>
        <end position="304"/>
    </location>
</feature>
<dbReference type="Pfam" id="PF13837">
    <property type="entry name" value="Myb_DNA-bind_4"/>
    <property type="match status" value="1"/>
</dbReference>
<keyword evidence="4" id="KW-0804">Transcription</keyword>
<evidence type="ECO:0000256" key="7">
    <source>
        <dbReference type="SAM" id="MobiDB-lite"/>
    </source>
</evidence>
<keyword evidence="10" id="KW-1185">Reference proteome</keyword>
<feature type="compositionally biased region" description="Polar residues" evidence="7">
    <location>
        <begin position="17"/>
        <end position="27"/>
    </location>
</feature>
<reference evidence="9" key="1">
    <citation type="submission" date="2018-01" db="EMBL/GenBank/DDBJ databases">
        <authorList>
            <person name="Mao J.F."/>
        </authorList>
    </citation>
    <scope>NUCLEOTIDE SEQUENCE</scope>
    <source>
        <strain evidence="9">Huo1</strain>
        <tissue evidence="9">Leaf</tissue>
    </source>
</reference>
<reference evidence="9" key="2">
    <citation type="submission" date="2020-08" db="EMBL/GenBank/DDBJ databases">
        <title>Plant Genome Project.</title>
        <authorList>
            <person name="Zhang R.-G."/>
        </authorList>
    </citation>
    <scope>NUCLEOTIDE SEQUENCE</scope>
    <source>
        <strain evidence="9">Huo1</strain>
        <tissue evidence="9">Leaf</tissue>
    </source>
</reference>
<gene>
    <name evidence="9" type="ORF">SASPL_131230</name>
</gene>
<comment type="subcellular location">
    <subcellularLocation>
        <location evidence="1">Nucleus</location>
    </subcellularLocation>
</comment>
<evidence type="ECO:0000256" key="5">
    <source>
        <dbReference type="ARBA" id="ARBA00023242"/>
    </source>
</evidence>
<feature type="region of interest" description="Disordered" evidence="7">
    <location>
        <begin position="189"/>
        <end position="236"/>
    </location>
</feature>
<dbReference type="GO" id="GO:0006355">
    <property type="term" value="P:regulation of DNA-templated transcription"/>
    <property type="evidence" value="ECO:0007669"/>
    <property type="project" value="UniProtKB-ARBA"/>
</dbReference>
<accession>A0A8X8XAK6</accession>
<dbReference type="PANTHER" id="PTHR21654">
    <property type="entry name" value="FI21293P1"/>
    <property type="match status" value="1"/>
</dbReference>
<feature type="domain" description="Myb-like" evidence="8">
    <location>
        <begin position="62"/>
        <end position="116"/>
    </location>
</feature>
<evidence type="ECO:0000256" key="1">
    <source>
        <dbReference type="ARBA" id="ARBA00004123"/>
    </source>
</evidence>
<dbReference type="Proteomes" id="UP000298416">
    <property type="component" value="Unassembled WGS sequence"/>
</dbReference>
<sequence>MYGNIRDVTTTHHHLLPSSSAGNPNSTYPLLHHHHQLHQAMMIPLPPPLDDEFRTRDERLPPWSNQETRDLIETRAQVELAAKTNSNLWEMVADRMRDRGYWRTADHCKWKWKNLVAAYKGDEGKLNVAMNLEIKVFFRSWSRSEDVSSILQEQEASNVDTVHPFFNELHAVFTARANRIQAEAETVRLNGASGDQSNEEFTEEQKDDEEVEVDHQAGKVRAVPKRKAGTEKRQKTREPLHTVIGEIMRNFMQQQQMIDMEWRASMEKRAEERERFEHEWQQKMERLEREKLMMEQAWREREEERRVREESRAEQRDALLTALLNKLIHEDETA</sequence>
<keyword evidence="5" id="KW-0539">Nucleus</keyword>
<feature type="region of interest" description="Disordered" evidence="7">
    <location>
        <begin position="1"/>
        <end position="27"/>
    </location>
</feature>
<feature type="compositionally biased region" description="Acidic residues" evidence="7">
    <location>
        <begin position="197"/>
        <end position="212"/>
    </location>
</feature>
<name>A0A8X8XAK6_SALSN</name>
<keyword evidence="6" id="KW-0175">Coiled coil</keyword>
<protein>
    <recommendedName>
        <fullName evidence="8">Myb-like domain-containing protein</fullName>
    </recommendedName>
</protein>
<dbReference type="GO" id="GO:0003677">
    <property type="term" value="F:DNA binding"/>
    <property type="evidence" value="ECO:0007669"/>
    <property type="project" value="UniProtKB-KW"/>
</dbReference>
<dbReference type="EMBL" id="PNBA02000011">
    <property type="protein sequence ID" value="KAG6408226.1"/>
    <property type="molecule type" value="Genomic_DNA"/>
</dbReference>
<evidence type="ECO:0000313" key="9">
    <source>
        <dbReference type="EMBL" id="KAG6408226.1"/>
    </source>
</evidence>
<dbReference type="PANTHER" id="PTHR21654:SF84">
    <property type="entry name" value="SI:DKEY-66I24.7"/>
    <property type="match status" value="1"/>
</dbReference>
<evidence type="ECO:0000256" key="2">
    <source>
        <dbReference type="ARBA" id="ARBA00023015"/>
    </source>
</evidence>
<keyword evidence="3" id="KW-0238">DNA-binding</keyword>
<dbReference type="InterPro" id="IPR001005">
    <property type="entry name" value="SANT/Myb"/>
</dbReference>
<proteinExistence type="predicted"/>
<dbReference type="AlphaFoldDB" id="A0A8X8XAK6"/>
<evidence type="ECO:0000313" key="10">
    <source>
        <dbReference type="Proteomes" id="UP000298416"/>
    </source>
</evidence>
<organism evidence="9">
    <name type="scientific">Salvia splendens</name>
    <name type="common">Scarlet sage</name>
    <dbReference type="NCBI Taxonomy" id="180675"/>
    <lineage>
        <taxon>Eukaryota</taxon>
        <taxon>Viridiplantae</taxon>
        <taxon>Streptophyta</taxon>
        <taxon>Embryophyta</taxon>
        <taxon>Tracheophyta</taxon>
        <taxon>Spermatophyta</taxon>
        <taxon>Magnoliopsida</taxon>
        <taxon>eudicotyledons</taxon>
        <taxon>Gunneridae</taxon>
        <taxon>Pentapetalae</taxon>
        <taxon>asterids</taxon>
        <taxon>lamiids</taxon>
        <taxon>Lamiales</taxon>
        <taxon>Lamiaceae</taxon>
        <taxon>Nepetoideae</taxon>
        <taxon>Mentheae</taxon>
        <taxon>Salviinae</taxon>
        <taxon>Salvia</taxon>
        <taxon>Salvia subgen. Calosphace</taxon>
        <taxon>core Calosphace</taxon>
    </lineage>
</organism>
<evidence type="ECO:0000256" key="6">
    <source>
        <dbReference type="SAM" id="Coils"/>
    </source>
</evidence>
<comment type="caution">
    <text evidence="9">The sequence shown here is derived from an EMBL/GenBank/DDBJ whole genome shotgun (WGS) entry which is preliminary data.</text>
</comment>
<evidence type="ECO:0000256" key="4">
    <source>
        <dbReference type="ARBA" id="ARBA00023163"/>
    </source>
</evidence>
<evidence type="ECO:0000259" key="8">
    <source>
        <dbReference type="PROSITE" id="PS50090"/>
    </source>
</evidence>
<dbReference type="Gene3D" id="1.10.10.60">
    <property type="entry name" value="Homeodomain-like"/>
    <property type="match status" value="1"/>
</dbReference>
<keyword evidence="2" id="KW-0805">Transcription regulation</keyword>
<dbReference type="PROSITE" id="PS50090">
    <property type="entry name" value="MYB_LIKE"/>
    <property type="match status" value="1"/>
</dbReference>
<dbReference type="CDD" id="cd12203">
    <property type="entry name" value="GT1"/>
    <property type="match status" value="1"/>
</dbReference>